<reference evidence="1 2" key="1">
    <citation type="journal article" date="2020" name="BMC Genomics">
        <title>Intraspecific diversification of the crop wild relative Brassica cretica Lam. using demographic model selection.</title>
        <authorList>
            <person name="Kioukis A."/>
            <person name="Michalopoulou V.A."/>
            <person name="Briers L."/>
            <person name="Pirintsos S."/>
            <person name="Studholme D.J."/>
            <person name="Pavlidis P."/>
            <person name="Sarris P.F."/>
        </authorList>
    </citation>
    <scope>NUCLEOTIDE SEQUENCE [LARGE SCALE GENOMIC DNA]</scope>
    <source>
        <strain evidence="2">cv. PFS-1207/04</strain>
    </source>
</reference>
<proteinExistence type="predicted"/>
<sequence length="81" mass="9215">MRTPTSLESEHDDVGIVRRRRWSGGPRQTQRFPVEKKKLEAETFVVAPFLVNDGDEQGRQIRSTAWFGLADGNGHDGARHR</sequence>
<organism evidence="1 2">
    <name type="scientific">Brassica cretica</name>
    <name type="common">Mustard</name>
    <dbReference type="NCBI Taxonomy" id="69181"/>
    <lineage>
        <taxon>Eukaryota</taxon>
        <taxon>Viridiplantae</taxon>
        <taxon>Streptophyta</taxon>
        <taxon>Embryophyta</taxon>
        <taxon>Tracheophyta</taxon>
        <taxon>Spermatophyta</taxon>
        <taxon>Magnoliopsida</taxon>
        <taxon>eudicotyledons</taxon>
        <taxon>Gunneridae</taxon>
        <taxon>Pentapetalae</taxon>
        <taxon>rosids</taxon>
        <taxon>malvids</taxon>
        <taxon>Brassicales</taxon>
        <taxon>Brassicaceae</taxon>
        <taxon>Brassiceae</taxon>
        <taxon>Brassica</taxon>
    </lineage>
</organism>
<name>A0ABQ7EIN8_BRACR</name>
<gene>
    <name evidence="1" type="ORF">DY000_02022654</name>
</gene>
<protein>
    <submittedName>
        <fullName evidence="1">Uncharacterized protein</fullName>
    </submittedName>
</protein>
<dbReference type="Proteomes" id="UP000266723">
    <property type="component" value="Unassembled WGS sequence"/>
</dbReference>
<comment type="caution">
    <text evidence="1">The sequence shown here is derived from an EMBL/GenBank/DDBJ whole genome shotgun (WGS) entry which is preliminary data.</text>
</comment>
<dbReference type="EMBL" id="QGKV02000299">
    <property type="protein sequence ID" value="KAF3596756.1"/>
    <property type="molecule type" value="Genomic_DNA"/>
</dbReference>
<accession>A0ABQ7EIN8</accession>
<keyword evidence="2" id="KW-1185">Reference proteome</keyword>
<evidence type="ECO:0000313" key="2">
    <source>
        <dbReference type="Proteomes" id="UP000266723"/>
    </source>
</evidence>
<evidence type="ECO:0000313" key="1">
    <source>
        <dbReference type="EMBL" id="KAF3596756.1"/>
    </source>
</evidence>